<dbReference type="PANTHER" id="PTHR34104">
    <property type="entry name" value="TRANSMEMBRANE PROTEIN 254"/>
    <property type="match status" value="1"/>
</dbReference>
<evidence type="ECO:0000256" key="3">
    <source>
        <dbReference type="ARBA" id="ARBA00022989"/>
    </source>
</evidence>
<dbReference type="PANTHER" id="PTHR34104:SF3">
    <property type="entry name" value="TRANSMEMBRANE PROTEIN 254"/>
    <property type="match status" value="1"/>
</dbReference>
<sequence>RRHRPPPGGEGRGGEGAAREGARGSGERRGARSAGAGALPWSRRCVADRPVSNRPPSYGCCSSSAPRAHWRGYFARGRAEKPAPGCATFHGRVSGAAPLALLLPGQREGRPPDRRPALRRAGRLPRRGEAAAGRLGPGGDGARLPPLTAAVPGRTPPPQPAAAVSVTGSPAPCRRRHRPLEVPSAARPNYRLPRAGLALSLTRPSRHFCPGPAPPRPSARDRQTDSRPARPGFPRLLTGRQHRPRHAQWPRPRPRPPRGGLSGGGGARRAERRSAAALGGMTAATAGAERLRDGSCHFQRSRLIWMIAITFGMILLGWVTLWPSTIPYSYLGIFGTFLNYLVENHHKWVCYGFWVSWLIHVVEAFYGVKLCQSKGITDPAIQFQWFIQTLLFGYASFGLLVSYKPSAKKH</sequence>
<keyword evidence="9" id="KW-1185">Reference proteome</keyword>
<feature type="region of interest" description="Disordered" evidence="6">
    <location>
        <begin position="104"/>
        <end position="176"/>
    </location>
</feature>
<dbReference type="Ensembl" id="ENSANIT00000009366.1">
    <property type="protein sequence ID" value="ENSANIP00000009055.1"/>
    <property type="gene ID" value="ENSANIG00000006111.1"/>
</dbReference>
<feature type="transmembrane region" description="Helical" evidence="7">
    <location>
        <begin position="325"/>
        <end position="342"/>
    </location>
</feature>
<keyword evidence="4 7" id="KW-0472">Membrane</keyword>
<feature type="transmembrane region" description="Helical" evidence="7">
    <location>
        <begin position="349"/>
        <end position="368"/>
    </location>
</feature>
<comment type="subcellular location">
    <subcellularLocation>
        <location evidence="1">Membrane</location>
        <topology evidence="1">Multi-pass membrane protein</topology>
    </subcellularLocation>
</comment>
<evidence type="ECO:0000256" key="2">
    <source>
        <dbReference type="ARBA" id="ARBA00022692"/>
    </source>
</evidence>
<evidence type="ECO:0000256" key="4">
    <source>
        <dbReference type="ARBA" id="ARBA00023136"/>
    </source>
</evidence>
<reference evidence="8" key="1">
    <citation type="submission" date="2025-08" db="UniProtKB">
        <authorList>
            <consortium name="Ensembl"/>
        </authorList>
    </citation>
    <scope>IDENTIFICATION</scope>
</reference>
<feature type="region of interest" description="Disordered" evidence="6">
    <location>
        <begin position="201"/>
        <end position="276"/>
    </location>
</feature>
<dbReference type="GO" id="GO:0016020">
    <property type="term" value="C:membrane"/>
    <property type="evidence" value="ECO:0007669"/>
    <property type="project" value="UniProtKB-SubCell"/>
</dbReference>
<feature type="region of interest" description="Disordered" evidence="6">
    <location>
        <begin position="1"/>
        <end position="63"/>
    </location>
</feature>
<evidence type="ECO:0000313" key="8">
    <source>
        <dbReference type="Ensembl" id="ENSANIP00000009055.1"/>
    </source>
</evidence>
<evidence type="ECO:0000313" key="9">
    <source>
        <dbReference type="Proteomes" id="UP000694541"/>
    </source>
</evidence>
<name>A0A8B9MGV4_9AVES</name>
<keyword evidence="2 7" id="KW-0812">Transmembrane</keyword>
<feature type="compositionally biased region" description="Basic and acidic residues" evidence="6">
    <location>
        <begin position="107"/>
        <end position="116"/>
    </location>
</feature>
<feature type="compositionally biased region" description="Basic and acidic residues" evidence="6">
    <location>
        <begin position="218"/>
        <end position="228"/>
    </location>
</feature>
<feature type="compositionally biased region" description="Basic and acidic residues" evidence="6">
    <location>
        <begin position="17"/>
        <end position="30"/>
    </location>
</feature>
<dbReference type="AlphaFoldDB" id="A0A8B9MGV4"/>
<dbReference type="Pfam" id="PF14934">
    <property type="entry name" value="TMEM254"/>
    <property type="match status" value="1"/>
</dbReference>
<evidence type="ECO:0000256" key="7">
    <source>
        <dbReference type="SAM" id="Phobius"/>
    </source>
</evidence>
<proteinExistence type="predicted"/>
<feature type="compositionally biased region" description="Basic residues" evidence="6">
    <location>
        <begin position="240"/>
        <end position="256"/>
    </location>
</feature>
<feature type="transmembrane region" description="Helical" evidence="7">
    <location>
        <begin position="383"/>
        <end position="403"/>
    </location>
</feature>
<dbReference type="Proteomes" id="UP000694541">
    <property type="component" value="Unplaced"/>
</dbReference>
<feature type="transmembrane region" description="Helical" evidence="7">
    <location>
        <begin position="302"/>
        <end position="319"/>
    </location>
</feature>
<dbReference type="InterPro" id="IPR028110">
    <property type="entry name" value="TMEM254"/>
</dbReference>
<evidence type="ECO:0000256" key="5">
    <source>
        <dbReference type="ARBA" id="ARBA00034834"/>
    </source>
</evidence>
<evidence type="ECO:0000256" key="1">
    <source>
        <dbReference type="ARBA" id="ARBA00004141"/>
    </source>
</evidence>
<protein>
    <recommendedName>
        <fullName evidence="5">Transmembrane protein 254</fullName>
    </recommendedName>
</protein>
<reference evidence="8" key="2">
    <citation type="submission" date="2025-09" db="UniProtKB">
        <authorList>
            <consortium name="Ensembl"/>
        </authorList>
    </citation>
    <scope>IDENTIFICATION</scope>
</reference>
<organism evidence="8 9">
    <name type="scientific">Accipiter nisus</name>
    <name type="common">Eurasian sparrowhawk</name>
    <dbReference type="NCBI Taxonomy" id="211598"/>
    <lineage>
        <taxon>Eukaryota</taxon>
        <taxon>Metazoa</taxon>
        <taxon>Chordata</taxon>
        <taxon>Craniata</taxon>
        <taxon>Vertebrata</taxon>
        <taxon>Euteleostomi</taxon>
        <taxon>Archelosauria</taxon>
        <taxon>Archosauria</taxon>
        <taxon>Dinosauria</taxon>
        <taxon>Saurischia</taxon>
        <taxon>Theropoda</taxon>
        <taxon>Coelurosauria</taxon>
        <taxon>Aves</taxon>
        <taxon>Neognathae</taxon>
        <taxon>Neoaves</taxon>
        <taxon>Telluraves</taxon>
        <taxon>Accipitrimorphae</taxon>
        <taxon>Accipitriformes</taxon>
        <taxon>Accipitridae</taxon>
        <taxon>Accipitrinae</taxon>
        <taxon>Accipiter</taxon>
    </lineage>
</organism>
<evidence type="ECO:0000256" key="6">
    <source>
        <dbReference type="SAM" id="MobiDB-lite"/>
    </source>
</evidence>
<accession>A0A8B9MGV4</accession>
<keyword evidence="3 7" id="KW-1133">Transmembrane helix</keyword>